<feature type="domain" description="Nicotinamide phosphoribosyltransferase N-terminal" evidence="11">
    <location>
        <begin position="4"/>
        <end position="101"/>
    </location>
</feature>
<dbReference type="InterPro" id="IPR013785">
    <property type="entry name" value="Aldolase_TIM"/>
</dbReference>
<feature type="binding site" evidence="9">
    <location>
        <begin position="344"/>
        <end position="345"/>
    </location>
    <ligand>
        <name>beta-nicotinamide D-ribonucleotide</name>
        <dbReference type="ChEBI" id="CHEBI:14649"/>
    </ligand>
</feature>
<evidence type="ECO:0000259" key="11">
    <source>
        <dbReference type="Pfam" id="PF18127"/>
    </source>
</evidence>
<feature type="binding site" evidence="9">
    <location>
        <begin position="302"/>
        <end position="304"/>
    </location>
    <ligand>
        <name>beta-nicotinamide D-ribonucleotide</name>
        <dbReference type="ChEBI" id="CHEBI:14649"/>
    </ligand>
</feature>
<feature type="binding site" evidence="9">
    <location>
        <position position="302"/>
    </location>
    <ligand>
        <name>diphosphate</name>
        <dbReference type="ChEBI" id="CHEBI:33019"/>
    </ligand>
</feature>
<dbReference type="RefSeq" id="WP_109743025.1">
    <property type="nucleotide sequence ID" value="NZ_QGGO01000010.1"/>
</dbReference>
<feature type="binding site" evidence="9">
    <location>
        <position position="203"/>
    </location>
    <ligand>
        <name>beta-nicotinamide D-ribonucleotide</name>
        <dbReference type="ChEBI" id="CHEBI:14649"/>
    </ligand>
</feature>
<keyword evidence="4 12" id="KW-0808">Transferase</keyword>
<comment type="caution">
    <text evidence="12">The sequence shown here is derived from an EMBL/GenBank/DDBJ whole genome shotgun (WGS) entry which is preliminary data.</text>
</comment>
<name>A0A316EUA3_9BACT</name>
<comment type="similarity">
    <text evidence="1">Belongs to the NAPRTase family.</text>
</comment>
<feature type="binding site" evidence="9">
    <location>
        <position position="383"/>
    </location>
    <ligand>
        <name>beta-nicotinamide D-ribonucleotide</name>
        <dbReference type="ChEBI" id="CHEBI:14649"/>
    </ligand>
</feature>
<evidence type="ECO:0000259" key="10">
    <source>
        <dbReference type="Pfam" id="PF04095"/>
    </source>
</evidence>
<evidence type="ECO:0000256" key="5">
    <source>
        <dbReference type="ARBA" id="ARBA00035007"/>
    </source>
</evidence>
<evidence type="ECO:0000256" key="8">
    <source>
        <dbReference type="ARBA" id="ARBA00047835"/>
    </source>
</evidence>
<evidence type="ECO:0000313" key="12">
    <source>
        <dbReference type="EMBL" id="PWK26784.1"/>
    </source>
</evidence>
<comment type="pathway">
    <text evidence="5">Cofactor biosynthesis; NAD(+) biosynthesis; nicotinamide D-ribonucleotide from 5-phospho-alpha-D-ribose 1-diphosphate and nicotinamide: step 1/1.</text>
</comment>
<accession>A0A316EUA3</accession>
<dbReference type="EC" id="2.4.2.12" evidence="6"/>
<dbReference type="GO" id="GO:0047280">
    <property type="term" value="F:nicotinamide phosphoribosyltransferase activity"/>
    <property type="evidence" value="ECO:0007669"/>
    <property type="project" value="UniProtKB-EC"/>
</dbReference>
<dbReference type="InterPro" id="IPR041529">
    <property type="entry name" value="DUF5598"/>
</dbReference>
<keyword evidence="2" id="KW-0662">Pyridine nucleotide biosynthesis</keyword>
<dbReference type="PANTHER" id="PTHR43816:SF1">
    <property type="entry name" value="NICOTINAMIDE PHOSPHORIBOSYLTRANSFERASE"/>
    <property type="match status" value="1"/>
</dbReference>
<dbReference type="Pfam" id="PF18127">
    <property type="entry name" value="NAMPT_N"/>
    <property type="match status" value="1"/>
</dbReference>
<feature type="domain" description="Nicotinate/nicotinamide phosphoribosyltransferase" evidence="10">
    <location>
        <begin position="172"/>
        <end position="450"/>
    </location>
</feature>
<proteinExistence type="inferred from homology"/>
<comment type="catalytic activity">
    <reaction evidence="8">
        <text>beta-nicotinamide D-ribonucleotide + diphosphate = 5-phospho-alpha-D-ribose 1-diphosphate + nicotinamide + H(+)</text>
        <dbReference type="Rhea" id="RHEA:16149"/>
        <dbReference type="ChEBI" id="CHEBI:14649"/>
        <dbReference type="ChEBI" id="CHEBI:15378"/>
        <dbReference type="ChEBI" id="CHEBI:17154"/>
        <dbReference type="ChEBI" id="CHEBI:33019"/>
        <dbReference type="ChEBI" id="CHEBI:58017"/>
        <dbReference type="EC" id="2.4.2.12"/>
    </reaction>
    <physiologicalReaction direction="right-to-left" evidence="8">
        <dbReference type="Rhea" id="RHEA:16151"/>
    </physiologicalReaction>
</comment>
<dbReference type="Gene3D" id="3.20.20.70">
    <property type="entry name" value="Aldolase class I"/>
    <property type="match status" value="1"/>
</dbReference>
<dbReference type="InterPro" id="IPR041525">
    <property type="entry name" value="N/Namide_PRibTrfase"/>
</dbReference>
<evidence type="ECO:0000256" key="3">
    <source>
        <dbReference type="ARBA" id="ARBA00022676"/>
    </source>
</evidence>
<dbReference type="CDD" id="cd01569">
    <property type="entry name" value="PBEF_like"/>
    <property type="match status" value="1"/>
</dbReference>
<evidence type="ECO:0000256" key="1">
    <source>
        <dbReference type="ARBA" id="ARBA00010897"/>
    </source>
</evidence>
<feature type="binding site" evidence="9">
    <location>
        <position position="240"/>
    </location>
    <ligand>
        <name>diphosphate</name>
        <dbReference type="ChEBI" id="CHEBI:33019"/>
    </ligand>
</feature>
<dbReference type="SUPFAM" id="SSF51690">
    <property type="entry name" value="Nicotinate/Quinolinate PRTase C-terminal domain-like"/>
    <property type="match status" value="1"/>
</dbReference>
<evidence type="ECO:0000256" key="2">
    <source>
        <dbReference type="ARBA" id="ARBA00022642"/>
    </source>
</evidence>
<dbReference type="PANTHER" id="PTHR43816">
    <property type="entry name" value="NICOTINAMIDE PHOSPHORIBOSYLTRANSFERASE"/>
    <property type="match status" value="1"/>
</dbReference>
<gene>
    <name evidence="12" type="ORF">LV89_02293</name>
</gene>
<evidence type="ECO:0000256" key="4">
    <source>
        <dbReference type="ARBA" id="ARBA00022679"/>
    </source>
</evidence>
<evidence type="ECO:0000256" key="9">
    <source>
        <dbReference type="PIRSR" id="PIRSR005943-1"/>
    </source>
</evidence>
<evidence type="ECO:0000313" key="13">
    <source>
        <dbReference type="Proteomes" id="UP000245489"/>
    </source>
</evidence>
<organism evidence="12 13">
    <name type="scientific">Arcicella aurantiaca</name>
    <dbReference type="NCBI Taxonomy" id="591202"/>
    <lineage>
        <taxon>Bacteria</taxon>
        <taxon>Pseudomonadati</taxon>
        <taxon>Bacteroidota</taxon>
        <taxon>Cytophagia</taxon>
        <taxon>Cytophagales</taxon>
        <taxon>Flectobacillaceae</taxon>
        <taxon>Arcicella</taxon>
    </lineage>
</organism>
<keyword evidence="3 12" id="KW-0328">Glycosyltransferase</keyword>
<protein>
    <recommendedName>
        <fullName evidence="7">Nicotinamide phosphoribosyltransferase</fullName>
        <ecNumber evidence="6">2.4.2.12</ecNumber>
    </recommendedName>
</protein>
<feature type="binding site" evidence="9">
    <location>
        <position position="375"/>
    </location>
    <ligand>
        <name>beta-nicotinamide D-ribonucleotide</name>
        <dbReference type="ChEBI" id="CHEBI:14649"/>
    </ligand>
</feature>
<dbReference type="Proteomes" id="UP000245489">
    <property type="component" value="Unassembled WGS sequence"/>
</dbReference>
<dbReference type="InterPro" id="IPR016471">
    <property type="entry name" value="Nicotinamide_PRibTrfase"/>
</dbReference>
<dbReference type="EMBL" id="QGGO01000010">
    <property type="protein sequence ID" value="PWK26784.1"/>
    <property type="molecule type" value="Genomic_DNA"/>
</dbReference>
<dbReference type="NCBIfam" id="NF006629">
    <property type="entry name" value="PRK09198.1"/>
    <property type="match status" value="1"/>
</dbReference>
<evidence type="ECO:0000256" key="7">
    <source>
        <dbReference type="ARBA" id="ARBA00035036"/>
    </source>
</evidence>
<dbReference type="GO" id="GO:0009435">
    <property type="term" value="P:NAD+ biosynthetic process"/>
    <property type="evidence" value="ECO:0007669"/>
    <property type="project" value="InterPro"/>
</dbReference>
<sequence>MQPNIILLTDSYKLSHYKQYPAGTSQIYSYFESRGGEFEGVTFFGLQYLLKEYLEGQVVTQEKIDRADKIYAAHFGTEKLFNKAGWEYILHTHNGHLPIRIKAVAEGTVIPTHNVMLTIENTDPNCFWLTNFLETLLLQLWYPCTVATISREVKTLITKYLEETGDPSTIDFKLHDFGFRGVSSVQSAGIGGAAHLVNFMGTDTVAALTFIQEYYAPFPVGEGLGMGFPMFGFSIPAAEHSTITSWGRDNETDAYQNMLQQYPEGLVAVVSDSYDIYNACEKIWGEVLKDNILQRNGTLVVRPDSGEPKDVVLKCTQILGEKIGYSINEKGYKVLNPKIRIIQGDGVNYESIGEILEHLKKHGWSADNVAFGMGGALLQKVHRDTQKFAFKCSCATVNGEDRDVYKDPATDHGKKSKRGRLKLVKENEMYITKAINEDGEDILQTVFENGKILREIDFQGVKENNLK</sequence>
<feature type="binding site" evidence="9">
    <location>
        <position position="180"/>
    </location>
    <ligand>
        <name>diphosphate</name>
        <dbReference type="ChEBI" id="CHEBI:33019"/>
    </ligand>
</feature>
<dbReference type="Pfam" id="PF04095">
    <property type="entry name" value="NAPRTase"/>
    <property type="match status" value="1"/>
</dbReference>
<evidence type="ECO:0000256" key="6">
    <source>
        <dbReference type="ARBA" id="ARBA00035024"/>
    </source>
</evidence>
<keyword evidence="13" id="KW-1185">Reference proteome</keyword>
<dbReference type="PIRSF" id="PIRSF005943">
    <property type="entry name" value="NMPRT"/>
    <property type="match status" value="1"/>
</dbReference>
<dbReference type="InterPro" id="IPR036068">
    <property type="entry name" value="Nicotinate_pribotase-like_C"/>
</dbReference>
<dbReference type="AlphaFoldDB" id="A0A316EUA3"/>
<dbReference type="OrthoDB" id="394882at2"/>
<reference evidence="12 13" key="1">
    <citation type="submission" date="2018-05" db="EMBL/GenBank/DDBJ databases">
        <title>Genomic Encyclopedia of Archaeal and Bacterial Type Strains, Phase II (KMG-II): from individual species to whole genera.</title>
        <authorList>
            <person name="Goeker M."/>
        </authorList>
    </citation>
    <scope>NUCLEOTIDE SEQUENCE [LARGE SCALE GENOMIC DNA]</scope>
    <source>
        <strain evidence="12 13">DSM 22214</strain>
    </source>
</reference>